<dbReference type="PANTHER" id="PTHR45913:SF19">
    <property type="entry name" value="LOW QUALITY PROTEIN: ZINC FINGER BED DOMAIN-CONTAINING PROTEIN 5-LIKE"/>
    <property type="match status" value="1"/>
</dbReference>
<protein>
    <submittedName>
        <fullName evidence="1">SCAN domain-containing protein 3</fullName>
    </submittedName>
</protein>
<gene>
    <name evidence="1" type="primary">ZBED9</name>
    <name evidence="1" type="ORF">TNCV_354411</name>
</gene>
<evidence type="ECO:0000313" key="2">
    <source>
        <dbReference type="Proteomes" id="UP000887159"/>
    </source>
</evidence>
<keyword evidence="2" id="KW-1185">Reference proteome</keyword>
<evidence type="ECO:0000313" key="1">
    <source>
        <dbReference type="EMBL" id="GFY26124.1"/>
    </source>
</evidence>
<name>A0A8X6W107_TRICX</name>
<dbReference type="PANTHER" id="PTHR45913">
    <property type="entry name" value="EPM2A-INTERACTING PROTEIN 1"/>
    <property type="match status" value="1"/>
</dbReference>
<sequence length="265" mass="30455">MVIQRKSLLRVFELRESLQIFILEKKSPLAAHFSDKVWVTQLAYLWNIFNLLNELNLCLQGKMKTVFKLTDKVAAFKAKLELWGRRVNRGIFNMFQTLVGILGETEPKHSFSQLVHDHLSLILKEFVRYFPTTKDTRTGKGWIYDPFVNKSGEYSMSVQEEDQLLEIANDCGLKTAFETTTLPVFWNKVMAEYPEIATTALKSLLPFPTTYMCEEGFSAVTATKTKQRNKLDISNTLRASCLRLPADGTVSLQRNKLRVLIDLTF</sequence>
<accession>A0A8X6W107</accession>
<dbReference type="Proteomes" id="UP000887159">
    <property type="component" value="Unassembled WGS sequence"/>
</dbReference>
<dbReference type="EMBL" id="BMAU01021374">
    <property type="protein sequence ID" value="GFY26124.1"/>
    <property type="molecule type" value="Genomic_DNA"/>
</dbReference>
<dbReference type="AlphaFoldDB" id="A0A8X6W107"/>
<reference evidence="1" key="1">
    <citation type="submission" date="2020-08" db="EMBL/GenBank/DDBJ databases">
        <title>Multicomponent nature underlies the extraordinary mechanical properties of spider dragline silk.</title>
        <authorList>
            <person name="Kono N."/>
            <person name="Nakamura H."/>
            <person name="Mori M."/>
            <person name="Yoshida Y."/>
            <person name="Ohtoshi R."/>
            <person name="Malay A.D."/>
            <person name="Moran D.A.P."/>
            <person name="Tomita M."/>
            <person name="Numata K."/>
            <person name="Arakawa K."/>
        </authorList>
    </citation>
    <scope>NUCLEOTIDE SEQUENCE</scope>
</reference>
<proteinExistence type="predicted"/>
<organism evidence="1 2">
    <name type="scientific">Trichonephila clavipes</name>
    <name type="common">Golden silk orbweaver</name>
    <name type="synonym">Nephila clavipes</name>
    <dbReference type="NCBI Taxonomy" id="2585209"/>
    <lineage>
        <taxon>Eukaryota</taxon>
        <taxon>Metazoa</taxon>
        <taxon>Ecdysozoa</taxon>
        <taxon>Arthropoda</taxon>
        <taxon>Chelicerata</taxon>
        <taxon>Arachnida</taxon>
        <taxon>Araneae</taxon>
        <taxon>Araneomorphae</taxon>
        <taxon>Entelegynae</taxon>
        <taxon>Araneoidea</taxon>
        <taxon>Nephilidae</taxon>
        <taxon>Trichonephila</taxon>
    </lineage>
</organism>
<comment type="caution">
    <text evidence="1">The sequence shown here is derived from an EMBL/GenBank/DDBJ whole genome shotgun (WGS) entry which is preliminary data.</text>
</comment>